<comment type="function">
    <text evidence="11">Alpha-N-methyltransferase that methylates the N-terminus of target proteins containing the N-terminal motif [Ala/Pro/Ser]-Pro-Lys when the initiator Met is cleaved. Specifically catalyzes mono-, di- or tri-methylation of exposed alpha-amino group of Ala or Ser residue in the [Ala/Ser]-Pro-Lys motif and mono- or di-methylation of Pro in the Pro-Pro-Lys motif.</text>
</comment>
<evidence type="ECO:0000313" key="13">
    <source>
        <dbReference type="Proteomes" id="UP000504610"/>
    </source>
</evidence>
<proteinExistence type="inferred from homology"/>
<keyword evidence="2 14" id="KW-0489">Methyltransferase</keyword>
<reference evidence="14" key="2">
    <citation type="submission" date="2025-08" db="UniProtKB">
        <authorList>
            <consortium name="RefSeq"/>
        </authorList>
    </citation>
    <scope>IDENTIFICATION</scope>
    <source>
        <tissue evidence="14">Leaf</tissue>
    </source>
</reference>
<dbReference type="InterPro" id="IPR008576">
    <property type="entry name" value="MeTrfase_NTM1"/>
</dbReference>
<dbReference type="FunFam" id="3.40.50.150:FF:000025">
    <property type="entry name" value="N-terminal Xaa-Pro-Lys N-methyltransferase 1"/>
    <property type="match status" value="1"/>
</dbReference>
<sequence>MSFSLHSPFVPTTGYSHLGNHPNHIPPPSTTKSAFPPSLGRQRRRELRSVLIRSLDPIMEVCGVDSEGKEFNSAQEMWREAIGEEGDETKKTQWYRDGVSYWEGVEASVDGVLGGYGHVNDADITGSEVFLKTLMQERLVNGGANQHLVALDCGSGIGRITKNLLIRYFNEVDLLEPVAQFLDAARENLASIGSETHKATNFFCVPLQEFTPAAQRYDVIWVQWCIGHLTDDDFVSFFNRAKGCLKPGGFFVVKENLAKKGFVLDKEDRSITRSNPYFKELFRRCGLHVYQTKDQKGLPQELFAVKMYALTVDTPPKVHGTRSKTRSNRPQIIK</sequence>
<comment type="catalytic activity">
    <reaction evidence="8">
        <text>N-terminal L-seryl-L-prolyl-L-lysyl-[protein] + 3 S-adenosyl-L-methionine = N-terminal N,N,N-trimethyl-L-seryl-L-prolyl-L-lysyl-[protein] + 3 S-adenosyl-L-homocysteine + 3 H(+)</text>
        <dbReference type="Rhea" id="RHEA:54724"/>
        <dbReference type="Rhea" id="RHEA-COMP:13789"/>
        <dbReference type="Rhea" id="RHEA-COMP:13973"/>
        <dbReference type="ChEBI" id="CHEBI:15378"/>
        <dbReference type="ChEBI" id="CHEBI:57856"/>
        <dbReference type="ChEBI" id="CHEBI:59789"/>
        <dbReference type="ChEBI" id="CHEBI:138061"/>
        <dbReference type="ChEBI" id="CHEBI:138317"/>
        <dbReference type="EC" id="2.1.1.244"/>
    </reaction>
</comment>
<evidence type="ECO:0000256" key="4">
    <source>
        <dbReference type="ARBA" id="ARBA00022691"/>
    </source>
</evidence>
<evidence type="ECO:0000256" key="9">
    <source>
        <dbReference type="ARBA" id="ARBA00047885"/>
    </source>
</evidence>
<dbReference type="GO" id="GO:0005737">
    <property type="term" value="C:cytoplasm"/>
    <property type="evidence" value="ECO:0007669"/>
    <property type="project" value="TreeGrafter"/>
</dbReference>
<feature type="region of interest" description="Disordered" evidence="12">
    <location>
        <begin position="14"/>
        <end position="41"/>
    </location>
</feature>
<dbReference type="PANTHER" id="PTHR12753:SF0">
    <property type="entry name" value="ALPHA N-TERMINAL PROTEIN METHYLTRANSFERASE 1"/>
    <property type="match status" value="1"/>
</dbReference>
<dbReference type="CDD" id="cd02440">
    <property type="entry name" value="AdoMet_MTases"/>
    <property type="match status" value="1"/>
</dbReference>
<accession>A0A6J0LST9</accession>
<dbReference type="Pfam" id="PF05891">
    <property type="entry name" value="Methyltransf_PK"/>
    <property type="match status" value="1"/>
</dbReference>
<dbReference type="PANTHER" id="PTHR12753">
    <property type="entry name" value="AD-003 - RELATED"/>
    <property type="match status" value="1"/>
</dbReference>
<keyword evidence="3" id="KW-0808">Transferase</keyword>
<dbReference type="AlphaFoldDB" id="A0A6J0LST9"/>
<evidence type="ECO:0000256" key="6">
    <source>
        <dbReference type="ARBA" id="ARBA00039449"/>
    </source>
</evidence>
<evidence type="ECO:0000256" key="7">
    <source>
        <dbReference type="ARBA" id="ARBA00043129"/>
    </source>
</evidence>
<evidence type="ECO:0000256" key="2">
    <source>
        <dbReference type="ARBA" id="ARBA00022603"/>
    </source>
</evidence>
<dbReference type="GO" id="GO:0071885">
    <property type="term" value="F:N-terminal protein N-methyltransferase activity"/>
    <property type="evidence" value="ECO:0007669"/>
    <property type="project" value="UniProtKB-EC"/>
</dbReference>
<reference evidence="13" key="1">
    <citation type="journal article" date="2019" name="Database">
        <title>The radish genome database (RadishGD): an integrated information resource for radish genomics.</title>
        <authorList>
            <person name="Yu H.J."/>
            <person name="Baek S."/>
            <person name="Lee Y.J."/>
            <person name="Cho A."/>
            <person name="Mun J.H."/>
        </authorList>
    </citation>
    <scope>NUCLEOTIDE SEQUENCE [LARGE SCALE GENOMIC DNA]</scope>
    <source>
        <strain evidence="13">cv. WK10039</strain>
    </source>
</reference>
<protein>
    <recommendedName>
        <fullName evidence="6">Alpha N-terminal protein methyltransferase 1</fullName>
        <ecNumber evidence="5">2.1.1.244</ecNumber>
    </recommendedName>
    <alternativeName>
        <fullName evidence="7">X-Pro-Lys N-terminal protein methyltransferase 1</fullName>
    </alternativeName>
</protein>
<dbReference type="OrthoDB" id="1298661at2759"/>
<comment type="similarity">
    <text evidence="1">Belongs to the methyltransferase superfamily. NTM1 family.</text>
</comment>
<dbReference type="Gene3D" id="3.40.50.150">
    <property type="entry name" value="Vaccinia Virus protein VP39"/>
    <property type="match status" value="1"/>
</dbReference>
<evidence type="ECO:0000256" key="10">
    <source>
        <dbReference type="ARBA" id="ARBA00048167"/>
    </source>
</evidence>
<gene>
    <name evidence="14" type="primary">LOC108833511</name>
</gene>
<evidence type="ECO:0000256" key="3">
    <source>
        <dbReference type="ARBA" id="ARBA00022679"/>
    </source>
</evidence>
<dbReference type="RefSeq" id="XP_018462431.2">
    <property type="nucleotide sequence ID" value="XM_018606929.2"/>
</dbReference>
<keyword evidence="4" id="KW-0949">S-adenosyl-L-methionine</keyword>
<keyword evidence="13" id="KW-1185">Reference proteome</keyword>
<dbReference type="GeneID" id="108833511"/>
<comment type="catalytic activity">
    <reaction evidence="9">
        <text>N-terminal L-prolyl-L-prolyl-L-lysyl-[protein] + 2 S-adenosyl-L-methionine = N-terminal N,N-dimethyl-L-prolyl-L-prolyl-L-lysyl-[protein] + 2 S-adenosyl-L-homocysteine + 2 H(+)</text>
        <dbReference type="Rhea" id="RHEA:54736"/>
        <dbReference type="Rhea" id="RHEA-COMP:13787"/>
        <dbReference type="Rhea" id="RHEA-COMP:13974"/>
        <dbReference type="ChEBI" id="CHEBI:15378"/>
        <dbReference type="ChEBI" id="CHEBI:57856"/>
        <dbReference type="ChEBI" id="CHEBI:59789"/>
        <dbReference type="ChEBI" id="CHEBI:138059"/>
        <dbReference type="ChEBI" id="CHEBI:138318"/>
        <dbReference type="EC" id="2.1.1.244"/>
    </reaction>
</comment>
<evidence type="ECO:0000256" key="12">
    <source>
        <dbReference type="SAM" id="MobiDB-lite"/>
    </source>
</evidence>
<dbReference type="InterPro" id="IPR029063">
    <property type="entry name" value="SAM-dependent_MTases_sf"/>
</dbReference>
<dbReference type="GO" id="GO:0032259">
    <property type="term" value="P:methylation"/>
    <property type="evidence" value="ECO:0007669"/>
    <property type="project" value="UniProtKB-KW"/>
</dbReference>
<comment type="catalytic activity">
    <reaction evidence="10">
        <text>N-terminal L-alanyl-L-prolyl-L-lysyl-[protein] + 3 S-adenosyl-L-methionine = N-terminal N,N,N-trimethyl-L-alanyl-L-prolyl-L-lysyl-[protein] + 3 S-adenosyl-L-homocysteine + 3 H(+)</text>
        <dbReference type="Rhea" id="RHEA:54712"/>
        <dbReference type="Rhea" id="RHEA-COMP:13785"/>
        <dbReference type="Rhea" id="RHEA-COMP:13971"/>
        <dbReference type="ChEBI" id="CHEBI:15378"/>
        <dbReference type="ChEBI" id="CHEBI:57856"/>
        <dbReference type="ChEBI" id="CHEBI:59789"/>
        <dbReference type="ChEBI" id="CHEBI:138057"/>
        <dbReference type="ChEBI" id="CHEBI:138315"/>
        <dbReference type="EC" id="2.1.1.244"/>
    </reaction>
</comment>
<dbReference type="Proteomes" id="UP000504610">
    <property type="component" value="Chromosome 9"/>
</dbReference>
<evidence type="ECO:0000256" key="8">
    <source>
        <dbReference type="ARBA" id="ARBA00047306"/>
    </source>
</evidence>
<organism evidence="13 14">
    <name type="scientific">Raphanus sativus</name>
    <name type="common">Radish</name>
    <name type="synonym">Raphanus raphanistrum var. sativus</name>
    <dbReference type="NCBI Taxonomy" id="3726"/>
    <lineage>
        <taxon>Eukaryota</taxon>
        <taxon>Viridiplantae</taxon>
        <taxon>Streptophyta</taxon>
        <taxon>Embryophyta</taxon>
        <taxon>Tracheophyta</taxon>
        <taxon>Spermatophyta</taxon>
        <taxon>Magnoliopsida</taxon>
        <taxon>eudicotyledons</taxon>
        <taxon>Gunneridae</taxon>
        <taxon>Pentapetalae</taxon>
        <taxon>rosids</taxon>
        <taxon>malvids</taxon>
        <taxon>Brassicales</taxon>
        <taxon>Brassicaceae</taxon>
        <taxon>Brassiceae</taxon>
        <taxon>Raphanus</taxon>
    </lineage>
</organism>
<evidence type="ECO:0000256" key="1">
    <source>
        <dbReference type="ARBA" id="ARBA00009059"/>
    </source>
</evidence>
<evidence type="ECO:0000256" key="11">
    <source>
        <dbReference type="ARBA" id="ARBA00060050"/>
    </source>
</evidence>
<evidence type="ECO:0000256" key="5">
    <source>
        <dbReference type="ARBA" id="ARBA00039112"/>
    </source>
</evidence>
<evidence type="ECO:0000313" key="14">
    <source>
        <dbReference type="RefSeq" id="XP_018462431.2"/>
    </source>
</evidence>
<dbReference type="SUPFAM" id="SSF53335">
    <property type="entry name" value="S-adenosyl-L-methionine-dependent methyltransferases"/>
    <property type="match status" value="1"/>
</dbReference>
<name>A0A6J0LST9_RAPSA</name>
<dbReference type="KEGG" id="rsz:108833511"/>
<dbReference type="EC" id="2.1.1.244" evidence="5"/>